<dbReference type="Pfam" id="PF07596">
    <property type="entry name" value="SBP_bac_10"/>
    <property type="match status" value="1"/>
</dbReference>
<dbReference type="PANTHER" id="PTHR30093:SF2">
    <property type="entry name" value="TYPE II SECRETION SYSTEM PROTEIN H"/>
    <property type="match status" value="1"/>
</dbReference>
<evidence type="ECO:0000313" key="3">
    <source>
        <dbReference type="EMBL" id="QJW93581.1"/>
    </source>
</evidence>
<dbReference type="AlphaFoldDB" id="A0A6M5YJV3"/>
<dbReference type="Proteomes" id="UP000503447">
    <property type="component" value="Chromosome"/>
</dbReference>
<evidence type="ECO:0000256" key="1">
    <source>
        <dbReference type="SAM" id="MobiDB-lite"/>
    </source>
</evidence>
<dbReference type="KEGG" id="ftj:FTUN_1088"/>
<feature type="region of interest" description="Disordered" evidence="1">
    <location>
        <begin position="625"/>
        <end position="644"/>
    </location>
</feature>
<feature type="domain" description="DUF1559" evidence="2">
    <location>
        <begin position="426"/>
        <end position="508"/>
    </location>
</feature>
<dbReference type="InterPro" id="IPR027558">
    <property type="entry name" value="Pre_pil_HX9DG_C"/>
</dbReference>
<organism evidence="3 4">
    <name type="scientific">Frigoriglobus tundricola</name>
    <dbReference type="NCBI Taxonomy" id="2774151"/>
    <lineage>
        <taxon>Bacteria</taxon>
        <taxon>Pseudomonadati</taxon>
        <taxon>Planctomycetota</taxon>
        <taxon>Planctomycetia</taxon>
        <taxon>Gemmatales</taxon>
        <taxon>Gemmataceae</taxon>
        <taxon>Frigoriglobus</taxon>
    </lineage>
</organism>
<keyword evidence="4" id="KW-1185">Reference proteome</keyword>
<feature type="compositionally biased region" description="Basic and acidic residues" evidence="1">
    <location>
        <begin position="634"/>
        <end position="644"/>
    </location>
</feature>
<proteinExistence type="predicted"/>
<protein>
    <recommendedName>
        <fullName evidence="2">DUF1559 domain-containing protein</fullName>
    </recommendedName>
</protein>
<dbReference type="EMBL" id="CP053452">
    <property type="protein sequence ID" value="QJW93581.1"/>
    <property type="molecule type" value="Genomic_DNA"/>
</dbReference>
<reference evidence="4" key="1">
    <citation type="submission" date="2020-05" db="EMBL/GenBank/DDBJ databases">
        <title>Frigoriglobus tundricola gen. nov., sp. nov., a psychrotolerant cellulolytic planctomycete of the family Gemmataceae with two divergent copies of 16S rRNA gene.</title>
        <authorList>
            <person name="Kulichevskaya I.S."/>
            <person name="Ivanova A.A."/>
            <person name="Naumoff D.G."/>
            <person name="Beletsky A.V."/>
            <person name="Rijpstra W.I.C."/>
            <person name="Sinninghe Damste J.S."/>
            <person name="Mardanov A.V."/>
            <person name="Ravin N.V."/>
            <person name="Dedysh S.N."/>
        </authorList>
    </citation>
    <scope>NUCLEOTIDE SEQUENCE [LARGE SCALE GENOMIC DNA]</scope>
    <source>
        <strain evidence="4">PL17</strain>
    </source>
</reference>
<dbReference type="InterPro" id="IPR011453">
    <property type="entry name" value="DUF1559"/>
</dbReference>
<sequence length="644" mass="68392">MISGTVGRRGGRAALWLVVGLLVGGTVGAGAAYLIKRGKDGVSGGPRLGKAEEMDFVPADAAGFIHVRVRGLWHTEAFADFRKLVEKAGPQAKAVIDDSFVPAPSTLDRVTLVFIKTAPQMLPLGQPPKGKGPLPKGKGAFPPAAPQPPGVPFGNDFLPVPVAVDDIKAAVVIAFSAPFDAGSVRSTYLKAATQVKHGDREYWDDPGASIAAYFPSDTVMVLSNGDGMKAYLAKLGNPNGFLTTAIDHAREGSRHVVAAINFGHLGVNAAMLDGVPEEYKQAATTARTVLRAESLMIGYAIGEESKFDVRLKYKDDAGATESETALRELAKIGREKLAEPKKQMETALNGPPNVTKPRPLKDLPAALGSLFGLGSINALDEWLADPPLRTEGSELVFTPKVPSLTALYASAAAASIGTLLPAVDNVRGAATRVKDANNLKQFGLAMHAYNDAKGHFPPQDGKTAAHPKGGLSWRVHLLPYIEQDALYKQFNLDEPWDGPTNKKLIEKMPAIFQSPFVADPPNQTRYKVFSGRDTIIHPGSRTTLLDITDGTSNTILIVGGGRPVVWTQPDDIPFTGAEVPPSVLALPGQTGCNVALCDGSVRWLELSRLSPTTLKAAITRAGGETLGPDWDAAEGPRRPLNFKD</sequence>
<dbReference type="PANTHER" id="PTHR30093">
    <property type="entry name" value="GENERAL SECRETION PATHWAY PROTEIN G"/>
    <property type="match status" value="1"/>
</dbReference>
<gene>
    <name evidence="3" type="ORF">FTUN_1088</name>
</gene>
<evidence type="ECO:0000259" key="2">
    <source>
        <dbReference type="Pfam" id="PF07596"/>
    </source>
</evidence>
<accession>A0A6M5YJV3</accession>
<evidence type="ECO:0000313" key="4">
    <source>
        <dbReference type="Proteomes" id="UP000503447"/>
    </source>
</evidence>
<dbReference type="NCBIfam" id="TIGR04294">
    <property type="entry name" value="pre_pil_HX9DG"/>
    <property type="match status" value="1"/>
</dbReference>
<dbReference type="RefSeq" id="WP_171469749.1">
    <property type="nucleotide sequence ID" value="NZ_CP053452.2"/>
</dbReference>
<name>A0A6M5YJV3_9BACT</name>